<dbReference type="Gene3D" id="3.20.20.140">
    <property type="entry name" value="Metal-dependent hydrolases"/>
    <property type="match status" value="2"/>
</dbReference>
<evidence type="ECO:0000313" key="4">
    <source>
        <dbReference type="EMBL" id="MFC4723036.1"/>
    </source>
</evidence>
<dbReference type="EMBL" id="JBHSGP010000014">
    <property type="protein sequence ID" value="MFC4723036.1"/>
    <property type="molecule type" value="Genomic_DNA"/>
</dbReference>
<dbReference type="InterPro" id="IPR032466">
    <property type="entry name" value="Metal_Hydrolase"/>
</dbReference>
<organism evidence="4 5">
    <name type="scientific">Geojedonia litorea</name>
    <dbReference type="NCBI Taxonomy" id="1268269"/>
    <lineage>
        <taxon>Bacteria</taxon>
        <taxon>Pseudomonadati</taxon>
        <taxon>Bacteroidota</taxon>
        <taxon>Flavobacteriia</taxon>
        <taxon>Flavobacteriales</taxon>
        <taxon>Flavobacteriaceae</taxon>
        <taxon>Geojedonia</taxon>
    </lineage>
</organism>
<dbReference type="PANTHER" id="PTHR11647:SF1">
    <property type="entry name" value="COLLAPSIN RESPONSE MEDIATOR PROTEIN"/>
    <property type="match status" value="1"/>
</dbReference>
<accession>A0ABV9N4P5</accession>
<dbReference type="PROSITE" id="PS51257">
    <property type="entry name" value="PROKAR_LIPOPROTEIN"/>
    <property type="match status" value="1"/>
</dbReference>
<reference evidence="5" key="1">
    <citation type="journal article" date="2019" name="Int. J. Syst. Evol. Microbiol.">
        <title>The Global Catalogue of Microorganisms (GCM) 10K type strain sequencing project: providing services to taxonomists for standard genome sequencing and annotation.</title>
        <authorList>
            <consortium name="The Broad Institute Genomics Platform"/>
            <consortium name="The Broad Institute Genome Sequencing Center for Infectious Disease"/>
            <person name="Wu L."/>
            <person name="Ma J."/>
        </authorList>
    </citation>
    <scope>NUCLEOTIDE SEQUENCE [LARGE SCALE GENOMIC DNA]</scope>
    <source>
        <strain evidence="5">CCUG 63682</strain>
    </source>
</reference>
<comment type="cofactor">
    <cofactor evidence="1">
        <name>Zn(2+)</name>
        <dbReference type="ChEBI" id="CHEBI:29105"/>
    </cofactor>
</comment>
<gene>
    <name evidence="4" type="ORF">ACFO5O_11940</name>
</gene>
<dbReference type="SUPFAM" id="SSF51556">
    <property type="entry name" value="Metallo-dependent hydrolases"/>
    <property type="match status" value="1"/>
</dbReference>
<dbReference type="Proteomes" id="UP001595953">
    <property type="component" value="Unassembled WGS sequence"/>
</dbReference>
<comment type="caution">
    <text evidence="4">The sequence shown here is derived from an EMBL/GenBank/DDBJ whole genome shotgun (WGS) entry which is preliminary data.</text>
</comment>
<dbReference type="RefSeq" id="WP_387964061.1">
    <property type="nucleotide sequence ID" value="NZ_JBHSGP010000014.1"/>
</dbReference>
<feature type="transmembrane region" description="Helical" evidence="2">
    <location>
        <begin position="7"/>
        <end position="27"/>
    </location>
</feature>
<keyword evidence="2" id="KW-0472">Membrane</keyword>
<dbReference type="InterPro" id="IPR006680">
    <property type="entry name" value="Amidohydro-rel"/>
</dbReference>
<keyword evidence="2" id="KW-0812">Transmembrane</keyword>
<dbReference type="Pfam" id="PF01979">
    <property type="entry name" value="Amidohydro_1"/>
    <property type="match status" value="1"/>
</dbReference>
<name>A0ABV9N4P5_9FLAO</name>
<evidence type="ECO:0000259" key="3">
    <source>
        <dbReference type="Pfam" id="PF01979"/>
    </source>
</evidence>
<protein>
    <submittedName>
        <fullName evidence="4">Amidohydrolase family protein</fullName>
    </submittedName>
</protein>
<evidence type="ECO:0000313" key="5">
    <source>
        <dbReference type="Proteomes" id="UP001595953"/>
    </source>
</evidence>
<keyword evidence="2" id="KW-1133">Transmembrane helix</keyword>
<keyword evidence="5" id="KW-1185">Reference proteome</keyword>
<evidence type="ECO:0000256" key="2">
    <source>
        <dbReference type="SAM" id="Phobius"/>
    </source>
</evidence>
<feature type="domain" description="Amidohydrolase-related" evidence="3">
    <location>
        <begin position="86"/>
        <end position="507"/>
    </location>
</feature>
<evidence type="ECO:0000256" key="1">
    <source>
        <dbReference type="ARBA" id="ARBA00001947"/>
    </source>
</evidence>
<sequence>MKILNYLSIKLCIAIVGVVFLMFLMLACKKEIHADILIVNGTVYNGIDTIPTNNVIGIKDDKIIYIGKSDSLHIVANKIIDASGLILAPGFIDPHTHADNDLVSLEDSHNKSFLFQGVTTVVIGNDGSSLYPTSSISSTLNSQGIGTNVVMLVGHGTIRKEVLGLSDKKATDTDIAKMKSLIQEEMDAGAFGMSTGLFYAPGSYSNTNEIVELARTVAKNNGIYDTHLRDEGSFSVGLVSAIEEVIDIGRQANLPVHISHIKCLGVDVWHQSDSIIRLIENAQKNGIDITANQYPYEASATGLQAAVVPRWAESGGKDSLYFRYNNINFKAAILNETRQNIIRRGGPQKLLIVAYEDENVIGKNLLEISESLNMSPEEAVFELLKLGYVKVASFNMNPDDINNFMKQPWVVTGSDGGSGHPRKYGSFARKYSKYVVNDKLIDLSFFINNSSYKTAQIFKIPKRGLLKEGYFADLILFDPKAFKDKASYTSPFEFSEGLIYSIINGQIIIDDGKYTEKRAGRVIKK</sequence>
<proteinExistence type="predicted"/>
<dbReference type="SUPFAM" id="SSF51338">
    <property type="entry name" value="Composite domain of metallo-dependent hydrolases"/>
    <property type="match status" value="1"/>
</dbReference>
<dbReference type="PANTHER" id="PTHR11647">
    <property type="entry name" value="HYDRANTOINASE/DIHYDROPYRIMIDINASE FAMILY MEMBER"/>
    <property type="match status" value="1"/>
</dbReference>
<dbReference type="InterPro" id="IPR050378">
    <property type="entry name" value="Metallo-dep_Hydrolases_sf"/>
</dbReference>
<dbReference type="InterPro" id="IPR011059">
    <property type="entry name" value="Metal-dep_hydrolase_composite"/>
</dbReference>